<dbReference type="InterPro" id="IPR036390">
    <property type="entry name" value="WH_DNA-bd_sf"/>
</dbReference>
<evidence type="ECO:0000313" key="6">
    <source>
        <dbReference type="Proteomes" id="UP000267798"/>
    </source>
</evidence>
<protein>
    <submittedName>
        <fullName evidence="5">Transcriptional regulator</fullName>
    </submittedName>
</protein>
<dbReference type="Pfam" id="PF01638">
    <property type="entry name" value="HxlR"/>
    <property type="match status" value="1"/>
</dbReference>
<dbReference type="PANTHER" id="PTHR33204">
    <property type="entry name" value="TRANSCRIPTIONAL REGULATOR, MARR FAMILY"/>
    <property type="match status" value="1"/>
</dbReference>
<dbReference type="GO" id="GO:0003677">
    <property type="term" value="F:DNA binding"/>
    <property type="evidence" value="ECO:0007669"/>
    <property type="project" value="UniProtKB-KW"/>
</dbReference>
<keyword evidence="6" id="KW-1185">Reference proteome</keyword>
<proteinExistence type="predicted"/>
<dbReference type="AlphaFoldDB" id="A0A3A6PGQ9"/>
<comment type="caution">
    <text evidence="5">The sequence shown here is derived from an EMBL/GenBank/DDBJ whole genome shotgun (WGS) entry which is preliminary data.</text>
</comment>
<dbReference type="PANTHER" id="PTHR33204:SF37">
    <property type="entry name" value="HTH-TYPE TRANSCRIPTIONAL REGULATOR YODB"/>
    <property type="match status" value="1"/>
</dbReference>
<dbReference type="InterPro" id="IPR002577">
    <property type="entry name" value="HTH_HxlR"/>
</dbReference>
<keyword evidence="2" id="KW-0238">DNA-binding</keyword>
<dbReference type="Gene3D" id="1.10.10.10">
    <property type="entry name" value="Winged helix-like DNA-binding domain superfamily/Winged helix DNA-binding domain"/>
    <property type="match status" value="1"/>
</dbReference>
<dbReference type="SUPFAM" id="SSF46785">
    <property type="entry name" value="Winged helix' DNA-binding domain"/>
    <property type="match status" value="1"/>
</dbReference>
<accession>A0A3A6PGQ9</accession>
<dbReference type="InterPro" id="IPR036388">
    <property type="entry name" value="WH-like_DNA-bd_sf"/>
</dbReference>
<evidence type="ECO:0000313" key="5">
    <source>
        <dbReference type="EMBL" id="RJX38108.1"/>
    </source>
</evidence>
<feature type="domain" description="HTH hxlR-type" evidence="4">
    <location>
        <begin position="10"/>
        <end position="109"/>
    </location>
</feature>
<evidence type="ECO:0000259" key="4">
    <source>
        <dbReference type="PROSITE" id="PS51118"/>
    </source>
</evidence>
<evidence type="ECO:0000256" key="1">
    <source>
        <dbReference type="ARBA" id="ARBA00023015"/>
    </source>
</evidence>
<dbReference type="OrthoDB" id="9791143at2"/>
<dbReference type="RefSeq" id="WP_120112927.1">
    <property type="nucleotide sequence ID" value="NZ_QXQB01000004.1"/>
</dbReference>
<gene>
    <name evidence="5" type="ORF">D3P09_18755</name>
</gene>
<evidence type="ECO:0000256" key="3">
    <source>
        <dbReference type="ARBA" id="ARBA00023163"/>
    </source>
</evidence>
<keyword evidence="1" id="KW-0805">Transcription regulation</keyword>
<name>A0A3A6PGQ9_9BACL</name>
<reference evidence="5 6" key="1">
    <citation type="submission" date="2018-09" db="EMBL/GenBank/DDBJ databases">
        <title>Paenibacillus aracenensis nov. sp. isolated from a cave in southern Spain.</title>
        <authorList>
            <person name="Jurado V."/>
            <person name="Gutierrez-Patricio S."/>
            <person name="Gonzalez-Pimentel J.L."/>
            <person name="Miller A.Z."/>
            <person name="Laiz L."/>
            <person name="Saiz-Jimenez C."/>
        </authorList>
    </citation>
    <scope>NUCLEOTIDE SEQUENCE [LARGE SCALE GENOMIC DNA]</scope>
    <source>
        <strain evidence="5 6">JCM 19203</strain>
    </source>
</reference>
<dbReference type="PROSITE" id="PS51118">
    <property type="entry name" value="HTH_HXLR"/>
    <property type="match status" value="1"/>
</dbReference>
<keyword evidence="3" id="KW-0804">Transcription</keyword>
<dbReference type="EMBL" id="QXQB01000004">
    <property type="protein sequence ID" value="RJX38108.1"/>
    <property type="molecule type" value="Genomic_DNA"/>
</dbReference>
<evidence type="ECO:0000256" key="2">
    <source>
        <dbReference type="ARBA" id="ARBA00023125"/>
    </source>
</evidence>
<sequence>MDDKKHEESYPSICSVLEILGAKWSFLVIAALSKGTMRFQQLHREVAVVRTQSLTNVLRHLEQSGIVHREVIPTVPVSVHYSLTEKGRDFQDALKEMERWAERWGNKEGGQ</sequence>
<dbReference type="Proteomes" id="UP000267798">
    <property type="component" value="Unassembled WGS sequence"/>
</dbReference>
<organism evidence="5 6">
    <name type="scientific">Paenibacillus pinisoli</name>
    <dbReference type="NCBI Taxonomy" id="1276110"/>
    <lineage>
        <taxon>Bacteria</taxon>
        <taxon>Bacillati</taxon>
        <taxon>Bacillota</taxon>
        <taxon>Bacilli</taxon>
        <taxon>Bacillales</taxon>
        <taxon>Paenibacillaceae</taxon>
        <taxon>Paenibacillus</taxon>
    </lineage>
</organism>